<protein>
    <submittedName>
        <fullName evidence="2">Uncharacterized protein</fullName>
    </submittedName>
</protein>
<evidence type="ECO:0000313" key="2">
    <source>
        <dbReference type="EMBL" id="RDX91966.1"/>
    </source>
</evidence>
<feature type="region of interest" description="Disordered" evidence="1">
    <location>
        <begin position="33"/>
        <end position="74"/>
    </location>
</feature>
<feature type="non-terminal residue" evidence="2">
    <location>
        <position position="1"/>
    </location>
</feature>
<gene>
    <name evidence="2" type="ORF">CR513_25969</name>
</gene>
<accession>A0A371GN71</accession>
<proteinExistence type="predicted"/>
<reference evidence="2" key="1">
    <citation type="submission" date="2018-05" db="EMBL/GenBank/DDBJ databases">
        <title>Draft genome of Mucuna pruriens seed.</title>
        <authorList>
            <person name="Nnadi N.E."/>
            <person name="Vos R."/>
            <person name="Hasami M.H."/>
            <person name="Devisetty U.K."/>
            <person name="Aguiy J.C."/>
        </authorList>
    </citation>
    <scope>NUCLEOTIDE SEQUENCE [LARGE SCALE GENOMIC DNA]</scope>
    <source>
        <strain evidence="2">JCA_2017</strain>
    </source>
</reference>
<name>A0A371GN71_MUCPR</name>
<keyword evidence="3" id="KW-1185">Reference proteome</keyword>
<dbReference type="EMBL" id="QJKJ01004986">
    <property type="protein sequence ID" value="RDX91966.1"/>
    <property type="molecule type" value="Genomic_DNA"/>
</dbReference>
<sequence>MYETGMLYALVPVPNIVPISIVPLISTCSPANSNRVKREARQSQLRSDASRLDEADSMMPTPIEPTPKADSVAKWPVAKRRQSGLAGTLLSDLTPQYLANISGTLQLLLAIIIVECMTGSKSSGNLYSLDLEIDKTLNRIRKSKNISVGHSSDSFNSISEFDTFENKPDIADNPLYELEPMENHNRTLKELATLDVLY</sequence>
<dbReference type="AlphaFoldDB" id="A0A371GN71"/>
<organism evidence="2 3">
    <name type="scientific">Mucuna pruriens</name>
    <name type="common">Velvet bean</name>
    <name type="synonym">Dolichos pruriens</name>
    <dbReference type="NCBI Taxonomy" id="157652"/>
    <lineage>
        <taxon>Eukaryota</taxon>
        <taxon>Viridiplantae</taxon>
        <taxon>Streptophyta</taxon>
        <taxon>Embryophyta</taxon>
        <taxon>Tracheophyta</taxon>
        <taxon>Spermatophyta</taxon>
        <taxon>Magnoliopsida</taxon>
        <taxon>eudicotyledons</taxon>
        <taxon>Gunneridae</taxon>
        <taxon>Pentapetalae</taxon>
        <taxon>rosids</taxon>
        <taxon>fabids</taxon>
        <taxon>Fabales</taxon>
        <taxon>Fabaceae</taxon>
        <taxon>Papilionoideae</taxon>
        <taxon>50 kb inversion clade</taxon>
        <taxon>NPAAA clade</taxon>
        <taxon>indigoferoid/millettioid clade</taxon>
        <taxon>Phaseoleae</taxon>
        <taxon>Mucuna</taxon>
    </lineage>
</organism>
<evidence type="ECO:0000313" key="3">
    <source>
        <dbReference type="Proteomes" id="UP000257109"/>
    </source>
</evidence>
<evidence type="ECO:0000256" key="1">
    <source>
        <dbReference type="SAM" id="MobiDB-lite"/>
    </source>
</evidence>
<dbReference type="Proteomes" id="UP000257109">
    <property type="component" value="Unassembled WGS sequence"/>
</dbReference>
<comment type="caution">
    <text evidence="2">The sequence shown here is derived from an EMBL/GenBank/DDBJ whole genome shotgun (WGS) entry which is preliminary data.</text>
</comment>